<organism evidence="1 2">
    <name type="scientific">Steinernema glaseri</name>
    <dbReference type="NCBI Taxonomy" id="37863"/>
    <lineage>
        <taxon>Eukaryota</taxon>
        <taxon>Metazoa</taxon>
        <taxon>Ecdysozoa</taxon>
        <taxon>Nematoda</taxon>
        <taxon>Chromadorea</taxon>
        <taxon>Rhabditida</taxon>
        <taxon>Tylenchina</taxon>
        <taxon>Panagrolaimomorpha</taxon>
        <taxon>Strongyloidoidea</taxon>
        <taxon>Steinernematidae</taxon>
        <taxon>Steinernema</taxon>
    </lineage>
</organism>
<proteinExistence type="predicted"/>
<sequence length="137" mass="15470">MSCCGSALVILHNHTPRGARISHPACSRRQDVKRRSMQERMTMFFLAYPHAGWFFVRLTLSSKWNVENYPKGFISTSEEMQFQNFLSPLPFERADLIFTSNLGEKTLSGDPCKTGYQCQDRGSDSSGGPLFLALLVN</sequence>
<evidence type="ECO:0000313" key="1">
    <source>
        <dbReference type="Proteomes" id="UP000095287"/>
    </source>
</evidence>
<keyword evidence="1" id="KW-1185">Reference proteome</keyword>
<dbReference type="Proteomes" id="UP000095287">
    <property type="component" value="Unplaced"/>
</dbReference>
<accession>A0A1I7ZYR6</accession>
<protein>
    <submittedName>
        <fullName evidence="2">Reverse transcriptase domain-containing protein</fullName>
    </submittedName>
</protein>
<name>A0A1I7ZYR6_9BILA</name>
<reference evidence="2" key="1">
    <citation type="submission" date="2016-11" db="UniProtKB">
        <authorList>
            <consortium name="WormBaseParasite"/>
        </authorList>
    </citation>
    <scope>IDENTIFICATION</scope>
</reference>
<dbReference type="WBParaSite" id="L893_g31102.t1">
    <property type="protein sequence ID" value="L893_g31102.t1"/>
    <property type="gene ID" value="L893_g31102"/>
</dbReference>
<evidence type="ECO:0000313" key="2">
    <source>
        <dbReference type="WBParaSite" id="L893_g31102.t1"/>
    </source>
</evidence>
<dbReference type="AlphaFoldDB" id="A0A1I7ZYR6"/>